<organism evidence="1 2">
    <name type="scientific">Pseudotamlana agarivorans</name>
    <dbReference type="NCBI Taxonomy" id="481183"/>
    <lineage>
        <taxon>Bacteria</taxon>
        <taxon>Pseudomonadati</taxon>
        <taxon>Bacteroidota</taxon>
        <taxon>Flavobacteriia</taxon>
        <taxon>Flavobacteriales</taxon>
        <taxon>Flavobacteriaceae</taxon>
        <taxon>Pseudotamlana</taxon>
    </lineage>
</organism>
<dbReference type="Proteomes" id="UP001647509">
    <property type="component" value="Unassembled WGS sequence"/>
</dbReference>
<keyword evidence="2" id="KW-1185">Reference proteome</keyword>
<gene>
    <name evidence="1" type="ORF">KO493_08755</name>
</gene>
<comment type="caution">
    <text evidence="1">The sequence shown here is derived from an EMBL/GenBank/DDBJ whole genome shotgun (WGS) entry which is preliminary data.</text>
</comment>
<accession>A0ACC5U9B5</accession>
<evidence type="ECO:0000313" key="1">
    <source>
        <dbReference type="EMBL" id="MBU2950785.1"/>
    </source>
</evidence>
<sequence>MDDLIDRIKRFDKRKSKWINNILNDKNNTLKMSSNFHFLELNLAIYKLLDKKINESKQHFYIVSIIDKIRVSEFNNRLFDFGLPYVCFPILSDNENLIQQYSKLRYQKGKNAELSMDEMVLQGESAVWCNTVQFFMANDFKGVERNLNIIETLTLPKLPKNQQEFKIDYEFYKALLNKDKSKCEELLEQLVSTKIHKKRNDNAVLNKYVSQPALGYAKLAWRQSLEVEVNSPLIPKEILPIEPLDNYEIPYDFLKDELF</sequence>
<reference evidence="1" key="1">
    <citation type="submission" date="2021-05" db="EMBL/GenBank/DDBJ databases">
        <title>Draft genomes of bacteria isolated from model marine particles.</title>
        <authorList>
            <person name="Datta M.S."/>
            <person name="Schwartzman J.A."/>
            <person name="Enke T.N."/>
            <person name="Saavedra J."/>
            <person name="Cermak N."/>
            <person name="Cordero O.X."/>
        </authorList>
    </citation>
    <scope>NUCLEOTIDE SEQUENCE</scope>
    <source>
        <strain evidence="1">I2M19</strain>
    </source>
</reference>
<dbReference type="EMBL" id="JAHKPD010000012">
    <property type="protein sequence ID" value="MBU2950785.1"/>
    <property type="molecule type" value="Genomic_DNA"/>
</dbReference>
<protein>
    <submittedName>
        <fullName evidence="1">Immunity 49 family protein</fullName>
    </submittedName>
</protein>
<proteinExistence type="predicted"/>
<evidence type="ECO:0000313" key="2">
    <source>
        <dbReference type="Proteomes" id="UP001647509"/>
    </source>
</evidence>
<name>A0ACC5U9B5_9FLAO</name>